<evidence type="ECO:0000313" key="1">
    <source>
        <dbReference type="EMBL" id="GHC38735.1"/>
    </source>
</evidence>
<reference evidence="1" key="2">
    <citation type="submission" date="2020-09" db="EMBL/GenBank/DDBJ databases">
        <authorList>
            <person name="Sun Q."/>
            <person name="Ohkuma M."/>
        </authorList>
    </citation>
    <scope>NUCLEOTIDE SEQUENCE</scope>
    <source>
        <strain evidence="1">JCM 4633</strain>
    </source>
</reference>
<proteinExistence type="predicted"/>
<accession>A0A918TAA9</accession>
<evidence type="ECO:0000313" key="2">
    <source>
        <dbReference type="Proteomes" id="UP000646244"/>
    </source>
</evidence>
<reference evidence="1" key="1">
    <citation type="journal article" date="2014" name="Int. J. Syst. Evol. Microbiol.">
        <title>Complete genome sequence of Corynebacterium casei LMG S-19264T (=DSM 44701T), isolated from a smear-ripened cheese.</title>
        <authorList>
            <consortium name="US DOE Joint Genome Institute (JGI-PGF)"/>
            <person name="Walter F."/>
            <person name="Albersmeier A."/>
            <person name="Kalinowski J."/>
            <person name="Ruckert C."/>
        </authorList>
    </citation>
    <scope>NUCLEOTIDE SEQUENCE</scope>
    <source>
        <strain evidence="1">JCM 4633</strain>
    </source>
</reference>
<dbReference type="EMBL" id="BMVB01000003">
    <property type="protein sequence ID" value="GHC38735.1"/>
    <property type="molecule type" value="Genomic_DNA"/>
</dbReference>
<protein>
    <submittedName>
        <fullName evidence="1">Uncharacterized protein</fullName>
    </submittedName>
</protein>
<dbReference type="InterPro" id="IPR015943">
    <property type="entry name" value="WD40/YVTN_repeat-like_dom_sf"/>
</dbReference>
<dbReference type="AlphaFoldDB" id="A0A918TAA9"/>
<dbReference type="Gene3D" id="2.130.10.10">
    <property type="entry name" value="YVTN repeat-like/Quinoprotein amine dehydrogenase"/>
    <property type="match status" value="1"/>
</dbReference>
<gene>
    <name evidence="1" type="ORF">GCM10010507_10420</name>
</gene>
<organism evidence="1 2">
    <name type="scientific">Streptomyces cinnamoneus</name>
    <name type="common">Streptoverticillium cinnamoneum</name>
    <dbReference type="NCBI Taxonomy" id="53446"/>
    <lineage>
        <taxon>Bacteria</taxon>
        <taxon>Bacillati</taxon>
        <taxon>Actinomycetota</taxon>
        <taxon>Actinomycetes</taxon>
        <taxon>Kitasatosporales</taxon>
        <taxon>Streptomycetaceae</taxon>
        <taxon>Streptomyces</taxon>
        <taxon>Streptomyces cinnamoneus group</taxon>
    </lineage>
</organism>
<dbReference type="Proteomes" id="UP000646244">
    <property type="component" value="Unassembled WGS sequence"/>
</dbReference>
<comment type="caution">
    <text evidence="1">The sequence shown here is derived from an EMBL/GenBank/DDBJ whole genome shotgun (WGS) entry which is preliminary data.</text>
</comment>
<dbReference type="RefSeq" id="WP_190108446.1">
    <property type="nucleotide sequence ID" value="NZ_BMVB01000003.1"/>
</dbReference>
<name>A0A918TAA9_STRCJ</name>
<sequence length="127" mass="14073">MESFIHGPVLVGGDRALFSETFGRLARLYTRTRANQAVQLACVRLGRRHFSTFRRPAVSVGDWIYAVTWRDRLYAADATRARRLRRLKVAAPDGAVLQAPREITAGPAHVFITGNGELAAARDGRVL</sequence>